<evidence type="ECO:0000259" key="5">
    <source>
        <dbReference type="PROSITE" id="PS50865"/>
    </source>
</evidence>
<dbReference type="InParanoid" id="A0A1V8SPS3"/>
<reference evidence="7" key="1">
    <citation type="submission" date="2017-03" db="EMBL/GenBank/DDBJ databases">
        <title>Genomes of endolithic fungi from Antarctica.</title>
        <authorList>
            <person name="Coleine C."/>
            <person name="Masonjones S."/>
            <person name="Stajich J.E."/>
        </authorList>
    </citation>
    <scope>NUCLEOTIDE SEQUENCE [LARGE SCALE GENOMIC DNA]</scope>
    <source>
        <strain evidence="7">CCFEE 5527</strain>
    </source>
</reference>
<evidence type="ECO:0000256" key="2">
    <source>
        <dbReference type="ARBA" id="ARBA00022771"/>
    </source>
</evidence>
<organism evidence="6 7">
    <name type="scientific">Cryoendolithus antarcticus</name>
    <dbReference type="NCBI Taxonomy" id="1507870"/>
    <lineage>
        <taxon>Eukaryota</taxon>
        <taxon>Fungi</taxon>
        <taxon>Dikarya</taxon>
        <taxon>Ascomycota</taxon>
        <taxon>Pezizomycotina</taxon>
        <taxon>Dothideomycetes</taxon>
        <taxon>Dothideomycetidae</taxon>
        <taxon>Cladosporiales</taxon>
        <taxon>Cladosporiaceae</taxon>
        <taxon>Cryoendolithus</taxon>
    </lineage>
</organism>
<dbReference type="Gene3D" id="6.10.140.2220">
    <property type="match status" value="1"/>
</dbReference>
<dbReference type="InterPro" id="IPR002893">
    <property type="entry name" value="Znf_MYND"/>
</dbReference>
<dbReference type="OrthoDB" id="5282002at2759"/>
<comment type="caution">
    <text evidence="6">The sequence shown here is derived from an EMBL/GenBank/DDBJ whole genome shotgun (WGS) entry which is preliminary data.</text>
</comment>
<evidence type="ECO:0000256" key="1">
    <source>
        <dbReference type="ARBA" id="ARBA00022723"/>
    </source>
</evidence>
<feature type="domain" description="MYND-type" evidence="5">
    <location>
        <begin position="19"/>
        <end position="57"/>
    </location>
</feature>
<keyword evidence="3" id="KW-0862">Zinc</keyword>
<gene>
    <name evidence="6" type="ORF">B0A48_13408</name>
</gene>
<evidence type="ECO:0000256" key="4">
    <source>
        <dbReference type="PROSITE-ProRule" id="PRU00134"/>
    </source>
</evidence>
<dbReference type="SUPFAM" id="SSF144232">
    <property type="entry name" value="HIT/MYND zinc finger-like"/>
    <property type="match status" value="1"/>
</dbReference>
<evidence type="ECO:0000313" key="7">
    <source>
        <dbReference type="Proteomes" id="UP000192596"/>
    </source>
</evidence>
<keyword evidence="1" id="KW-0479">Metal-binding</keyword>
<keyword evidence="2 4" id="KW-0863">Zinc-finger</keyword>
<dbReference type="EMBL" id="NAJO01000032">
    <property type="protein sequence ID" value="OQO01165.1"/>
    <property type="molecule type" value="Genomic_DNA"/>
</dbReference>
<keyword evidence="7" id="KW-1185">Reference proteome</keyword>
<dbReference type="GO" id="GO:0008270">
    <property type="term" value="F:zinc ion binding"/>
    <property type="evidence" value="ECO:0007669"/>
    <property type="project" value="UniProtKB-KW"/>
</dbReference>
<name>A0A1V8SPS3_9PEZI</name>
<dbReference type="PROSITE" id="PS50865">
    <property type="entry name" value="ZF_MYND_2"/>
    <property type="match status" value="1"/>
</dbReference>
<proteinExistence type="predicted"/>
<dbReference type="Proteomes" id="UP000192596">
    <property type="component" value="Unassembled WGS sequence"/>
</dbReference>
<protein>
    <recommendedName>
        <fullName evidence="5">MYND-type domain-containing protein</fullName>
    </recommendedName>
</protein>
<evidence type="ECO:0000256" key="3">
    <source>
        <dbReference type="ARBA" id="ARBA00022833"/>
    </source>
</evidence>
<dbReference type="AlphaFoldDB" id="A0A1V8SPS3"/>
<accession>A0A1V8SPS3</accession>
<sequence>MATSASTAAAAPTHDLTKCTNCSSTPPNLLQCVRCKAVSYCNKDCQRSNWKSHKPLCPLLASGATLEDAREALPLDPDVAIRAQYTARYLQAPVPENASPQWLKYFNGLMKLVRLLGEHEGMARNNTQTFNTPAFEKNNVYFAWDFVGRTLTFISRVPPTMQRMTREDREAWNDTKSRTALITDLILNRQKMIDMVDQPYQHLNTVHPEMGDEVIAAARALR</sequence>
<evidence type="ECO:0000313" key="6">
    <source>
        <dbReference type="EMBL" id="OQO01165.1"/>
    </source>
</evidence>
<dbReference type="Pfam" id="PF01753">
    <property type="entry name" value="zf-MYND"/>
    <property type="match status" value="1"/>
</dbReference>